<feature type="transmembrane region" description="Helical" evidence="9">
    <location>
        <begin position="62"/>
        <end position="80"/>
    </location>
</feature>
<organism evidence="11 12">
    <name type="scientific">Paractinoplanes tereljensis</name>
    <dbReference type="NCBI Taxonomy" id="571912"/>
    <lineage>
        <taxon>Bacteria</taxon>
        <taxon>Bacillati</taxon>
        <taxon>Actinomycetota</taxon>
        <taxon>Actinomycetes</taxon>
        <taxon>Micromonosporales</taxon>
        <taxon>Micromonosporaceae</taxon>
        <taxon>Paractinoplanes</taxon>
    </lineage>
</organism>
<feature type="transmembrane region" description="Helical" evidence="9">
    <location>
        <begin position="150"/>
        <end position="170"/>
    </location>
</feature>
<dbReference type="AlphaFoldDB" id="A0A919NMH9"/>
<comment type="similarity">
    <text evidence="2">Belongs to the major facilitator superfamily. Set transporter family.</text>
</comment>
<feature type="transmembrane region" description="Helical" evidence="9">
    <location>
        <begin position="360"/>
        <end position="380"/>
    </location>
</feature>
<evidence type="ECO:0000259" key="10">
    <source>
        <dbReference type="PROSITE" id="PS50850"/>
    </source>
</evidence>
<evidence type="ECO:0000256" key="9">
    <source>
        <dbReference type="SAM" id="Phobius"/>
    </source>
</evidence>
<protein>
    <submittedName>
        <fullName evidence="11">MFS transporter</fullName>
    </submittedName>
</protein>
<evidence type="ECO:0000256" key="6">
    <source>
        <dbReference type="ARBA" id="ARBA00022692"/>
    </source>
</evidence>
<feature type="transmembrane region" description="Helical" evidence="9">
    <location>
        <begin position="272"/>
        <end position="291"/>
    </location>
</feature>
<dbReference type="InterPro" id="IPR020846">
    <property type="entry name" value="MFS_dom"/>
</dbReference>
<gene>
    <name evidence="11" type="ORF">Ate02nite_33990</name>
</gene>
<dbReference type="Proteomes" id="UP000623608">
    <property type="component" value="Unassembled WGS sequence"/>
</dbReference>
<keyword evidence="4" id="KW-1003">Cell membrane</keyword>
<reference evidence="11" key="1">
    <citation type="submission" date="2021-01" db="EMBL/GenBank/DDBJ databases">
        <title>Whole genome shotgun sequence of Actinoplanes tereljensis NBRC 105297.</title>
        <authorList>
            <person name="Komaki H."/>
            <person name="Tamura T."/>
        </authorList>
    </citation>
    <scope>NUCLEOTIDE SEQUENCE</scope>
    <source>
        <strain evidence="11">NBRC 105297</strain>
    </source>
</reference>
<feature type="transmembrane region" description="Helical" evidence="9">
    <location>
        <begin position="297"/>
        <end position="318"/>
    </location>
</feature>
<dbReference type="EMBL" id="BOMY01000022">
    <property type="protein sequence ID" value="GIF20669.1"/>
    <property type="molecule type" value="Genomic_DNA"/>
</dbReference>
<evidence type="ECO:0000256" key="5">
    <source>
        <dbReference type="ARBA" id="ARBA00022597"/>
    </source>
</evidence>
<evidence type="ECO:0000313" key="12">
    <source>
        <dbReference type="Proteomes" id="UP000623608"/>
    </source>
</evidence>
<dbReference type="GO" id="GO:0022857">
    <property type="term" value="F:transmembrane transporter activity"/>
    <property type="evidence" value="ECO:0007669"/>
    <property type="project" value="InterPro"/>
</dbReference>
<feature type="transmembrane region" description="Helical" evidence="9">
    <location>
        <begin position="206"/>
        <end position="232"/>
    </location>
</feature>
<dbReference type="InterPro" id="IPR036259">
    <property type="entry name" value="MFS_trans_sf"/>
</dbReference>
<proteinExistence type="inferred from homology"/>
<keyword evidence="12" id="KW-1185">Reference proteome</keyword>
<comment type="subcellular location">
    <subcellularLocation>
        <location evidence="1">Cell membrane</location>
        <topology evidence="1">Multi-pass membrane protein</topology>
    </subcellularLocation>
</comment>
<dbReference type="Pfam" id="PF07690">
    <property type="entry name" value="MFS_1"/>
    <property type="match status" value="1"/>
</dbReference>
<keyword evidence="5" id="KW-0762">Sugar transport</keyword>
<dbReference type="Gene3D" id="1.20.1250.20">
    <property type="entry name" value="MFS general substrate transporter like domains"/>
    <property type="match status" value="2"/>
</dbReference>
<dbReference type="PROSITE" id="PS50850">
    <property type="entry name" value="MFS"/>
    <property type="match status" value="1"/>
</dbReference>
<evidence type="ECO:0000256" key="7">
    <source>
        <dbReference type="ARBA" id="ARBA00022989"/>
    </source>
</evidence>
<keyword evidence="6 9" id="KW-0812">Transmembrane</keyword>
<feature type="transmembrane region" description="Helical" evidence="9">
    <location>
        <begin position="238"/>
        <end position="260"/>
    </location>
</feature>
<accession>A0A919NMH9</accession>
<evidence type="ECO:0000256" key="4">
    <source>
        <dbReference type="ARBA" id="ARBA00022475"/>
    </source>
</evidence>
<dbReference type="RefSeq" id="WP_203806482.1">
    <property type="nucleotide sequence ID" value="NZ_BOMY01000022.1"/>
</dbReference>
<keyword evidence="3" id="KW-0813">Transport</keyword>
<evidence type="ECO:0000256" key="2">
    <source>
        <dbReference type="ARBA" id="ARBA00006523"/>
    </source>
</evidence>
<feature type="transmembrane region" description="Helical" evidence="9">
    <location>
        <begin position="121"/>
        <end position="144"/>
    </location>
</feature>
<feature type="domain" description="Major facilitator superfamily (MFS) profile" evidence="10">
    <location>
        <begin position="1"/>
        <end position="383"/>
    </location>
</feature>
<sequence length="389" mass="38807">MNSAALLWGLQFALLNPALAVLLVEVFDASAGEVGVVLAVYNGSGFIASLVLPAYADRRRDYLRPMIACGILTLVLAGLLAVTTSLPVAVCALAVVGGPAGVGNSLLFAHLKNSGAAAREVVRTRAIVSFAWVAGPPLATLVIAGSGPRAVLALLAGVAVLTTATTTAMLRAGTPVAGVTEGKSATGGGGAVDGASVGDSGKRGRIAIVLVVFVALQATNSAAVSIMTLFVTERMHLAVTWAGVTLGVAAALEIPALLIIGRLSDRFSGPRLLASGCVAGIAYYVAMAYAGGPVTLIGLQVLNAWFFAAIAGIGLTLFQELIPRPGLASGLYINTRRVGAIVSGPIISIAAASSLGYSAVFLACAVITAAALAGLPAIGARAMADASHG</sequence>
<name>A0A919NMH9_9ACTN</name>
<feature type="transmembrane region" description="Helical" evidence="9">
    <location>
        <begin position="36"/>
        <end position="55"/>
    </location>
</feature>
<dbReference type="SUPFAM" id="SSF103473">
    <property type="entry name" value="MFS general substrate transporter"/>
    <property type="match status" value="1"/>
</dbReference>
<evidence type="ECO:0000256" key="1">
    <source>
        <dbReference type="ARBA" id="ARBA00004651"/>
    </source>
</evidence>
<keyword evidence="7 9" id="KW-1133">Transmembrane helix</keyword>
<evidence type="ECO:0000256" key="8">
    <source>
        <dbReference type="ARBA" id="ARBA00023136"/>
    </source>
</evidence>
<feature type="transmembrane region" description="Helical" evidence="9">
    <location>
        <begin position="86"/>
        <end position="109"/>
    </location>
</feature>
<dbReference type="InterPro" id="IPR011701">
    <property type="entry name" value="MFS"/>
</dbReference>
<dbReference type="GO" id="GO:0005886">
    <property type="term" value="C:plasma membrane"/>
    <property type="evidence" value="ECO:0007669"/>
    <property type="project" value="UniProtKB-SubCell"/>
</dbReference>
<dbReference type="PANTHER" id="PTHR23535">
    <property type="entry name" value="SUGAR EFFLUX TRANSPORTER A-RELATED"/>
    <property type="match status" value="1"/>
</dbReference>
<keyword evidence="8 9" id="KW-0472">Membrane</keyword>
<comment type="caution">
    <text evidence="11">The sequence shown here is derived from an EMBL/GenBank/DDBJ whole genome shotgun (WGS) entry which is preliminary data.</text>
</comment>
<dbReference type="PANTHER" id="PTHR23535:SF2">
    <property type="entry name" value="SUGAR EFFLUX TRANSPORTER A-RELATED"/>
    <property type="match status" value="1"/>
</dbReference>
<evidence type="ECO:0000256" key="3">
    <source>
        <dbReference type="ARBA" id="ARBA00022448"/>
    </source>
</evidence>
<feature type="transmembrane region" description="Helical" evidence="9">
    <location>
        <begin position="338"/>
        <end position="354"/>
    </location>
</feature>
<evidence type="ECO:0000313" key="11">
    <source>
        <dbReference type="EMBL" id="GIF20669.1"/>
    </source>
</evidence>